<dbReference type="OrthoDB" id="5432518at2"/>
<evidence type="ECO:0000313" key="1">
    <source>
        <dbReference type="EMBL" id="TQE95063.1"/>
    </source>
</evidence>
<accession>A0A540VG09</accession>
<protein>
    <recommendedName>
        <fullName evidence="3">Periplasmic nitrate reductase chaperone NapD</fullName>
    </recommendedName>
</protein>
<proteinExistence type="predicted"/>
<reference evidence="1 2" key="1">
    <citation type="submission" date="2019-06" db="EMBL/GenBank/DDBJ databases">
        <title>Genome sequence of Litorilinea aerophila BAA-2444.</title>
        <authorList>
            <person name="Maclea K.S."/>
            <person name="Maurais E.G."/>
            <person name="Iannazzi L.C."/>
        </authorList>
    </citation>
    <scope>NUCLEOTIDE SEQUENCE [LARGE SCALE GENOMIC DNA]</scope>
    <source>
        <strain evidence="1 2">ATCC BAA-2444</strain>
    </source>
</reference>
<dbReference type="RefSeq" id="WP_141610740.1">
    <property type="nucleotide sequence ID" value="NZ_VIGC02000017.1"/>
</dbReference>
<dbReference type="Pfam" id="PF03927">
    <property type="entry name" value="NapD"/>
    <property type="match status" value="1"/>
</dbReference>
<sequence length="77" mass="8532">MPVKSYLVTPVPTQMAALRTALAAMPECEVMPATNQELLILVTDTPDEDAEKRLEQRLLSLDSLQCLALVAAYRDEE</sequence>
<evidence type="ECO:0008006" key="3">
    <source>
        <dbReference type="Google" id="ProtNLM"/>
    </source>
</evidence>
<dbReference type="InParanoid" id="A0A540VG09"/>
<evidence type="ECO:0000313" key="2">
    <source>
        <dbReference type="Proteomes" id="UP000317371"/>
    </source>
</evidence>
<name>A0A540VG09_9CHLR</name>
<dbReference type="AlphaFoldDB" id="A0A540VG09"/>
<dbReference type="InterPro" id="IPR005623">
    <property type="entry name" value="Chaperone_NapD_NO3_reduct"/>
</dbReference>
<dbReference type="Gene3D" id="3.30.70.920">
    <property type="match status" value="1"/>
</dbReference>
<gene>
    <name evidence="1" type="ORF">FKZ61_13880</name>
</gene>
<dbReference type="EMBL" id="VIGC01000017">
    <property type="protein sequence ID" value="TQE95063.1"/>
    <property type="molecule type" value="Genomic_DNA"/>
</dbReference>
<keyword evidence="2" id="KW-1185">Reference proteome</keyword>
<organism evidence="1 2">
    <name type="scientific">Litorilinea aerophila</name>
    <dbReference type="NCBI Taxonomy" id="1204385"/>
    <lineage>
        <taxon>Bacteria</taxon>
        <taxon>Bacillati</taxon>
        <taxon>Chloroflexota</taxon>
        <taxon>Caldilineae</taxon>
        <taxon>Caldilineales</taxon>
        <taxon>Caldilineaceae</taxon>
        <taxon>Litorilinea</taxon>
    </lineage>
</organism>
<comment type="caution">
    <text evidence="1">The sequence shown here is derived from an EMBL/GenBank/DDBJ whole genome shotgun (WGS) entry which is preliminary data.</text>
</comment>
<dbReference type="Proteomes" id="UP000317371">
    <property type="component" value="Unassembled WGS sequence"/>
</dbReference>